<comment type="caution">
    <text evidence="2">The sequence shown here is derived from an EMBL/GenBank/DDBJ whole genome shotgun (WGS) entry which is preliminary data.</text>
</comment>
<dbReference type="Proteomes" id="UP001500305">
    <property type="component" value="Unassembled WGS sequence"/>
</dbReference>
<accession>A0ABN3DNR7</accession>
<keyword evidence="1" id="KW-1133">Transmembrane helix</keyword>
<dbReference type="EMBL" id="BAAATR010000006">
    <property type="protein sequence ID" value="GAA2237761.1"/>
    <property type="molecule type" value="Genomic_DNA"/>
</dbReference>
<feature type="transmembrane region" description="Helical" evidence="1">
    <location>
        <begin position="18"/>
        <end position="38"/>
    </location>
</feature>
<organism evidence="2 3">
    <name type="scientific">Kitasatospora cystarginea</name>
    <dbReference type="NCBI Taxonomy" id="58350"/>
    <lineage>
        <taxon>Bacteria</taxon>
        <taxon>Bacillati</taxon>
        <taxon>Actinomycetota</taxon>
        <taxon>Actinomycetes</taxon>
        <taxon>Kitasatosporales</taxon>
        <taxon>Streptomycetaceae</taxon>
        <taxon>Kitasatospora</taxon>
    </lineage>
</organism>
<evidence type="ECO:0000313" key="3">
    <source>
        <dbReference type="Proteomes" id="UP001500305"/>
    </source>
</evidence>
<proteinExistence type="predicted"/>
<gene>
    <name evidence="2" type="ORF">GCM10010430_18430</name>
</gene>
<sequence>MAKTSGGSRSGGRGGSEIAGALTGAVGVIVFLALRRLLAGPEPARIRFRVSTATAPLGAVLPAAPVAAVRPGRPVKSRRGS</sequence>
<keyword evidence="1" id="KW-0812">Transmembrane</keyword>
<dbReference type="RefSeq" id="WP_344635769.1">
    <property type="nucleotide sequence ID" value="NZ_BAAATR010000006.1"/>
</dbReference>
<keyword evidence="3" id="KW-1185">Reference proteome</keyword>
<evidence type="ECO:0000313" key="2">
    <source>
        <dbReference type="EMBL" id="GAA2237761.1"/>
    </source>
</evidence>
<evidence type="ECO:0000256" key="1">
    <source>
        <dbReference type="SAM" id="Phobius"/>
    </source>
</evidence>
<keyword evidence="1" id="KW-0472">Membrane</keyword>
<name>A0ABN3DNR7_9ACTN</name>
<reference evidence="2 3" key="1">
    <citation type="journal article" date="2019" name="Int. J. Syst. Evol. Microbiol.">
        <title>The Global Catalogue of Microorganisms (GCM) 10K type strain sequencing project: providing services to taxonomists for standard genome sequencing and annotation.</title>
        <authorList>
            <consortium name="The Broad Institute Genomics Platform"/>
            <consortium name="The Broad Institute Genome Sequencing Center for Infectious Disease"/>
            <person name="Wu L."/>
            <person name="Ma J."/>
        </authorList>
    </citation>
    <scope>NUCLEOTIDE SEQUENCE [LARGE SCALE GENOMIC DNA]</scope>
    <source>
        <strain evidence="2 3">JCM 7356</strain>
    </source>
</reference>
<protein>
    <submittedName>
        <fullName evidence="2">Uncharacterized protein</fullName>
    </submittedName>
</protein>